<proteinExistence type="predicted"/>
<evidence type="ECO:0008006" key="4">
    <source>
        <dbReference type="Google" id="ProtNLM"/>
    </source>
</evidence>
<dbReference type="RefSeq" id="WP_141167061.1">
    <property type="nucleotide sequence ID" value="NZ_VHLH01000019.1"/>
</dbReference>
<protein>
    <recommendedName>
        <fullName evidence="4">Lipoprotein</fullName>
    </recommendedName>
</protein>
<sequence length="302" mass="32226">MITHSFRFVAPLAVGLFLAACSKEPSDGVVGENDNTVVGKTAGADAVNETSAPDDASADRDTDALNSRPGAATGSDGADDRVRQLQRIPTLFRGTWATNAGECNARNHQRFTVTDTGVGFFEGGGEATNIRRNSSALAVTYTETNESLEPGAKVVYFASLDGGGAMRVRKGNGDSIRFIRCTRGSEPSRSDDGAVTSGTTATVPARFRNLYALDRQACAEDYNYQTAFQNVRVRAKTVNFFETGGPVTKTEVRGNSIAITLDETVGDNTTRPTISFALNDDGTARYRAGQNEPVRAVVRCEE</sequence>
<accession>A0A506U2Y6</accession>
<feature type="region of interest" description="Disordered" evidence="1">
    <location>
        <begin position="41"/>
        <end position="82"/>
    </location>
</feature>
<reference evidence="2 3" key="1">
    <citation type="submission" date="2019-06" db="EMBL/GenBank/DDBJ databases">
        <authorList>
            <person name="Li M."/>
        </authorList>
    </citation>
    <scope>NUCLEOTIDE SEQUENCE [LARGE SCALE GENOMIC DNA]</scope>
    <source>
        <strain evidence="2 3">BGMRC6574</strain>
    </source>
</reference>
<organism evidence="2 3">
    <name type="scientific">Pararhizobium mangrovi</name>
    <dbReference type="NCBI Taxonomy" id="2590452"/>
    <lineage>
        <taxon>Bacteria</taxon>
        <taxon>Pseudomonadati</taxon>
        <taxon>Pseudomonadota</taxon>
        <taxon>Alphaproteobacteria</taxon>
        <taxon>Hyphomicrobiales</taxon>
        <taxon>Rhizobiaceae</taxon>
        <taxon>Rhizobium/Agrobacterium group</taxon>
        <taxon>Pararhizobium</taxon>
    </lineage>
</organism>
<dbReference type="AlphaFoldDB" id="A0A506U2Y6"/>
<evidence type="ECO:0000256" key="1">
    <source>
        <dbReference type="SAM" id="MobiDB-lite"/>
    </source>
</evidence>
<gene>
    <name evidence="2" type="ORF">FJU11_10765</name>
</gene>
<evidence type="ECO:0000313" key="3">
    <source>
        <dbReference type="Proteomes" id="UP000320314"/>
    </source>
</evidence>
<evidence type="ECO:0000313" key="2">
    <source>
        <dbReference type="EMBL" id="TPW27716.1"/>
    </source>
</evidence>
<dbReference type="OrthoDB" id="6057763at2"/>
<name>A0A506U2Y6_9HYPH</name>
<dbReference type="Proteomes" id="UP000320314">
    <property type="component" value="Unassembled WGS sequence"/>
</dbReference>
<dbReference type="EMBL" id="VHLH01000019">
    <property type="protein sequence ID" value="TPW27716.1"/>
    <property type="molecule type" value="Genomic_DNA"/>
</dbReference>
<dbReference type="PROSITE" id="PS51257">
    <property type="entry name" value="PROKAR_LIPOPROTEIN"/>
    <property type="match status" value="1"/>
</dbReference>
<comment type="caution">
    <text evidence="2">The sequence shown here is derived from an EMBL/GenBank/DDBJ whole genome shotgun (WGS) entry which is preliminary data.</text>
</comment>
<keyword evidence="3" id="KW-1185">Reference proteome</keyword>